<dbReference type="PANTHER" id="PTHR40255">
    <property type="entry name" value="UPF0093 MEMBRANE PROTEIN SLR1790"/>
    <property type="match status" value="1"/>
</dbReference>
<reference evidence="16 17" key="1">
    <citation type="submission" date="2020-07" db="EMBL/GenBank/DDBJ databases">
        <title>Genomic Encyclopedia of Type Strains, Phase IV (KMG-V): Genome sequencing to study the core and pangenomes of soil and plant-associated prokaryotes.</title>
        <authorList>
            <person name="Whitman W."/>
        </authorList>
    </citation>
    <scope>NUCLEOTIDE SEQUENCE [LARGE SCALE GENOMIC DNA]</scope>
    <source>
        <strain evidence="16 17">RH2WT43</strain>
    </source>
</reference>
<dbReference type="GO" id="GO:0006782">
    <property type="term" value="P:protoporphyrinogen IX biosynthetic process"/>
    <property type="evidence" value="ECO:0007669"/>
    <property type="project" value="UniProtKB-UniRule"/>
</dbReference>
<evidence type="ECO:0000256" key="12">
    <source>
        <dbReference type="ARBA" id="ARBA00023136"/>
    </source>
</evidence>
<keyword evidence="7 14" id="KW-0812">Transmembrane</keyword>
<dbReference type="GO" id="GO:0005886">
    <property type="term" value="C:plasma membrane"/>
    <property type="evidence" value="ECO:0007669"/>
    <property type="project" value="UniProtKB-SubCell"/>
</dbReference>
<proteinExistence type="inferred from homology"/>
<evidence type="ECO:0000256" key="10">
    <source>
        <dbReference type="ARBA" id="ARBA00023002"/>
    </source>
</evidence>
<comment type="caution">
    <text evidence="16">The sequence shown here is derived from an EMBL/GenBank/DDBJ whole genome shotgun (WGS) entry which is preliminary data.</text>
</comment>
<keyword evidence="11 14" id="KW-0408">Iron</keyword>
<organism evidence="16 17">
    <name type="scientific">Dokdonella fugitiva</name>
    <dbReference type="NCBI Taxonomy" id="328517"/>
    <lineage>
        <taxon>Bacteria</taxon>
        <taxon>Pseudomonadati</taxon>
        <taxon>Pseudomonadota</taxon>
        <taxon>Gammaproteobacteria</taxon>
        <taxon>Lysobacterales</taxon>
        <taxon>Rhodanobacteraceae</taxon>
        <taxon>Dokdonella</taxon>
    </lineage>
</organism>
<protein>
    <recommendedName>
        <fullName evidence="4 14">Protoporphyrinogen IX oxidase</fullName>
        <shortName evidence="14">PPO</shortName>
        <ecNumber evidence="14 15">1.3.99.-</ecNumber>
    </recommendedName>
</protein>
<keyword evidence="6 14" id="KW-0349">Heme</keyword>
<comment type="catalytic activity">
    <reaction evidence="13 14 15">
        <text>protoporphyrinogen IX + 3 A = protoporphyrin IX + 3 AH2</text>
        <dbReference type="Rhea" id="RHEA:62000"/>
        <dbReference type="ChEBI" id="CHEBI:13193"/>
        <dbReference type="ChEBI" id="CHEBI:17499"/>
        <dbReference type="ChEBI" id="CHEBI:57306"/>
        <dbReference type="ChEBI" id="CHEBI:57307"/>
    </reaction>
</comment>
<keyword evidence="9 14" id="KW-1133">Transmembrane helix</keyword>
<comment type="subcellular location">
    <subcellularLocation>
        <location evidence="1 14">Cell membrane</location>
        <topology evidence="1 14">Multi-pass membrane protein</topology>
    </subcellularLocation>
</comment>
<evidence type="ECO:0000256" key="13">
    <source>
        <dbReference type="ARBA" id="ARBA00048390"/>
    </source>
</evidence>
<dbReference type="AlphaFoldDB" id="A0A839EXZ3"/>
<gene>
    <name evidence="16" type="ORF">FHW12_003833</name>
</gene>
<evidence type="ECO:0000256" key="14">
    <source>
        <dbReference type="HAMAP-Rule" id="MF_02239"/>
    </source>
</evidence>
<dbReference type="GO" id="GO:0070818">
    <property type="term" value="F:protoporphyrinogen oxidase activity"/>
    <property type="evidence" value="ECO:0007669"/>
    <property type="project" value="UniProtKB-UniRule"/>
</dbReference>
<dbReference type="NCBIfam" id="TIGR00701">
    <property type="entry name" value="protoporphyrinogen oxidase HemJ"/>
    <property type="match status" value="1"/>
</dbReference>
<feature type="binding site" description="axial binding residue" evidence="14">
    <location>
        <position position="8"/>
    </location>
    <ligand>
        <name>heme</name>
        <dbReference type="ChEBI" id="CHEBI:30413"/>
    </ligand>
    <ligandPart>
        <name>Fe</name>
        <dbReference type="ChEBI" id="CHEBI:18248"/>
    </ligandPart>
</feature>
<dbReference type="InterPro" id="IPR005265">
    <property type="entry name" value="HemJ-like"/>
</dbReference>
<evidence type="ECO:0000256" key="2">
    <source>
        <dbReference type="ARBA" id="ARBA00005073"/>
    </source>
</evidence>
<evidence type="ECO:0000313" key="16">
    <source>
        <dbReference type="EMBL" id="MBA8889587.1"/>
    </source>
</evidence>
<evidence type="ECO:0000313" key="17">
    <source>
        <dbReference type="Proteomes" id="UP000550401"/>
    </source>
</evidence>
<keyword evidence="12 14" id="KW-0472">Membrane</keyword>
<comment type="subunit">
    <text evidence="14">Homodimer.</text>
</comment>
<evidence type="ECO:0000256" key="15">
    <source>
        <dbReference type="PIRNR" id="PIRNR004638"/>
    </source>
</evidence>
<comment type="function">
    <text evidence="14 15">Catalyzes the oxidation of protoporphyrinogen IX to protoporphyrin IX.</text>
</comment>
<feature type="transmembrane region" description="Helical" evidence="14">
    <location>
        <begin position="83"/>
        <end position="101"/>
    </location>
</feature>
<keyword evidence="8 14" id="KW-0479">Metal-binding</keyword>
<dbReference type="PANTHER" id="PTHR40255:SF1">
    <property type="entry name" value="PROTOPORPHYRINOGEN IX OXIDASE"/>
    <property type="match status" value="1"/>
</dbReference>
<dbReference type="PIRSF" id="PIRSF004638">
    <property type="entry name" value="UCP004638"/>
    <property type="match status" value="1"/>
</dbReference>
<keyword evidence="5 14" id="KW-1003">Cell membrane</keyword>
<feature type="binding site" description="axial binding residue" evidence="14">
    <location>
        <position position="86"/>
    </location>
    <ligand>
        <name>heme</name>
        <dbReference type="ChEBI" id="CHEBI:30413"/>
    </ligand>
    <ligandPart>
        <name>Fe</name>
        <dbReference type="ChEBI" id="CHEBI:18248"/>
    </ligandPart>
</feature>
<feature type="transmembrane region" description="Helical" evidence="14">
    <location>
        <begin position="6"/>
        <end position="27"/>
    </location>
</feature>
<dbReference type="Pfam" id="PF03653">
    <property type="entry name" value="UPF0093"/>
    <property type="match status" value="1"/>
</dbReference>
<feature type="transmembrane region" description="Helical" evidence="14">
    <location>
        <begin position="48"/>
        <end position="71"/>
    </location>
</feature>
<evidence type="ECO:0000256" key="8">
    <source>
        <dbReference type="ARBA" id="ARBA00022723"/>
    </source>
</evidence>
<comment type="similarity">
    <text evidence="3 14 15">Belongs to the HemJ family.</text>
</comment>
<name>A0A839EXZ3_9GAMM</name>
<dbReference type="Proteomes" id="UP000550401">
    <property type="component" value="Unassembled WGS sequence"/>
</dbReference>
<dbReference type="GO" id="GO:0046872">
    <property type="term" value="F:metal ion binding"/>
    <property type="evidence" value="ECO:0007669"/>
    <property type="project" value="UniProtKB-UniRule"/>
</dbReference>
<dbReference type="RefSeq" id="WP_182532628.1">
    <property type="nucleotide sequence ID" value="NZ_JACGXL010000007.1"/>
</dbReference>
<evidence type="ECO:0000256" key="6">
    <source>
        <dbReference type="ARBA" id="ARBA00022617"/>
    </source>
</evidence>
<evidence type="ECO:0000256" key="7">
    <source>
        <dbReference type="ARBA" id="ARBA00022692"/>
    </source>
</evidence>
<evidence type="ECO:0000256" key="9">
    <source>
        <dbReference type="ARBA" id="ARBA00022989"/>
    </source>
</evidence>
<accession>A0A839EXZ3</accession>
<evidence type="ECO:0000256" key="4">
    <source>
        <dbReference type="ARBA" id="ARBA00017504"/>
    </source>
</evidence>
<sequence length="142" mass="15919">MLWLKAFHIIFVVTWFAGLFYLPRLFVYHAEAAEAVVRERLKVMERRLLGITHVGGALALVFGALTLAAFAQASPAYLQQGWLHAKLALVALLIGYHAVLVRMVGTFARDENRRSSRWLRLFNEIPALVLIAIVLLVVVKPG</sequence>
<dbReference type="EMBL" id="JACGXL010000007">
    <property type="protein sequence ID" value="MBA8889587.1"/>
    <property type="molecule type" value="Genomic_DNA"/>
</dbReference>
<evidence type="ECO:0000256" key="5">
    <source>
        <dbReference type="ARBA" id="ARBA00022475"/>
    </source>
</evidence>
<dbReference type="EC" id="1.3.99.-" evidence="14 15"/>
<dbReference type="HAMAP" id="MF_02239">
    <property type="entry name" value="HemJ"/>
    <property type="match status" value="1"/>
</dbReference>
<dbReference type="UniPathway" id="UPA00251">
    <property type="reaction ID" value="UER00324"/>
</dbReference>
<evidence type="ECO:0000256" key="3">
    <source>
        <dbReference type="ARBA" id="ARBA00006501"/>
    </source>
</evidence>
<evidence type="ECO:0000256" key="1">
    <source>
        <dbReference type="ARBA" id="ARBA00004651"/>
    </source>
</evidence>
<comment type="cofactor">
    <cofactor evidence="14 15">
        <name>heme b</name>
        <dbReference type="ChEBI" id="CHEBI:60344"/>
    </cofactor>
    <text evidence="14 15">Binds 1 heme b (iron(II)-protoporphyrin IX) group per subunit.</text>
</comment>
<keyword evidence="10 14" id="KW-0560">Oxidoreductase</keyword>
<evidence type="ECO:0000256" key="11">
    <source>
        <dbReference type="ARBA" id="ARBA00023004"/>
    </source>
</evidence>
<comment type="pathway">
    <text evidence="2 14 15">Porphyrin-containing compound metabolism; protoporphyrin-IX biosynthesis; protoporphyrin-IX from protoporphyrinogen-IX: step 1/1.</text>
</comment>
<keyword evidence="17" id="KW-1185">Reference proteome</keyword>
<feature type="transmembrane region" description="Helical" evidence="14">
    <location>
        <begin position="121"/>
        <end position="139"/>
    </location>
</feature>